<dbReference type="EMBL" id="AP018203">
    <property type="protein sequence ID" value="BAY54488.1"/>
    <property type="molecule type" value="Genomic_DNA"/>
</dbReference>
<evidence type="ECO:0000313" key="3">
    <source>
        <dbReference type="Proteomes" id="UP000217895"/>
    </source>
</evidence>
<protein>
    <submittedName>
        <fullName evidence="2">Uncharacterized protein</fullName>
    </submittedName>
</protein>
<sequence length="112" mass="11916">MRASQSLSRFVIALGLMTASFAPMHKANAENATAYPAETVAAFTSTCTEQGSSKGIPAEVMQQICACSIDALQEQYTFEQFAKIDADLGAGKPAPAEMDMIVQGCVKEFISK</sequence>
<feature type="signal peptide" evidence="1">
    <location>
        <begin position="1"/>
        <end position="29"/>
    </location>
</feature>
<feature type="chain" id="PRO_5011119815" evidence="1">
    <location>
        <begin position="30"/>
        <end position="112"/>
    </location>
</feature>
<keyword evidence="3" id="KW-1185">Reference proteome</keyword>
<dbReference type="AlphaFoldDB" id="A0A1Z4JCT5"/>
<evidence type="ECO:0000256" key="1">
    <source>
        <dbReference type="SAM" id="SignalP"/>
    </source>
</evidence>
<accession>A0A1Z4JCT5</accession>
<reference evidence="2 3" key="1">
    <citation type="submission" date="2017-06" db="EMBL/GenBank/DDBJ databases">
        <title>Genome sequencing of cyanobaciteial culture collection at National Institute for Environmental Studies (NIES).</title>
        <authorList>
            <person name="Hirose Y."/>
            <person name="Shimura Y."/>
            <person name="Fujisawa T."/>
            <person name="Nakamura Y."/>
            <person name="Kawachi M."/>
        </authorList>
    </citation>
    <scope>NUCLEOTIDE SEQUENCE [LARGE SCALE GENOMIC DNA]</scope>
    <source>
        <strain evidence="2 3">NIES-2135</strain>
    </source>
</reference>
<name>A0A1Z4JCT5_LEPBY</name>
<organism evidence="2 3">
    <name type="scientific">Leptolyngbya boryana NIES-2135</name>
    <dbReference type="NCBI Taxonomy" id="1973484"/>
    <lineage>
        <taxon>Bacteria</taxon>
        <taxon>Bacillati</taxon>
        <taxon>Cyanobacteriota</taxon>
        <taxon>Cyanophyceae</taxon>
        <taxon>Leptolyngbyales</taxon>
        <taxon>Leptolyngbyaceae</taxon>
        <taxon>Leptolyngbya group</taxon>
        <taxon>Leptolyngbya</taxon>
    </lineage>
</organism>
<gene>
    <name evidence="2" type="ORF">NIES2135_13050</name>
</gene>
<dbReference type="Proteomes" id="UP000217895">
    <property type="component" value="Chromosome"/>
</dbReference>
<keyword evidence="1" id="KW-0732">Signal</keyword>
<evidence type="ECO:0000313" key="2">
    <source>
        <dbReference type="EMBL" id="BAY54488.1"/>
    </source>
</evidence>
<proteinExistence type="predicted"/>